<organism evidence="2 3">
    <name type="scientific">Sanghuangporus baumii</name>
    <name type="common">Phellinus baumii</name>
    <dbReference type="NCBI Taxonomy" id="108892"/>
    <lineage>
        <taxon>Eukaryota</taxon>
        <taxon>Fungi</taxon>
        <taxon>Dikarya</taxon>
        <taxon>Basidiomycota</taxon>
        <taxon>Agaricomycotina</taxon>
        <taxon>Agaricomycetes</taxon>
        <taxon>Hymenochaetales</taxon>
        <taxon>Hymenochaetaceae</taxon>
        <taxon>Sanghuangporus</taxon>
    </lineage>
</organism>
<dbReference type="Gene3D" id="3.80.10.10">
    <property type="entry name" value="Ribonuclease Inhibitor"/>
    <property type="match status" value="1"/>
</dbReference>
<feature type="compositionally biased region" description="Low complexity" evidence="1">
    <location>
        <begin position="16"/>
        <end position="34"/>
    </location>
</feature>
<accession>A0A9Q5HX40</accession>
<name>A0A9Q5HX40_SANBA</name>
<evidence type="ECO:0000313" key="3">
    <source>
        <dbReference type="Proteomes" id="UP000757232"/>
    </source>
</evidence>
<evidence type="ECO:0000313" key="2">
    <source>
        <dbReference type="EMBL" id="OCB87625.1"/>
    </source>
</evidence>
<dbReference type="AlphaFoldDB" id="A0A9Q5HX40"/>
<reference evidence="2" key="1">
    <citation type="submission" date="2016-06" db="EMBL/GenBank/DDBJ databases">
        <title>Draft Genome sequence of the fungus Inonotus baumii.</title>
        <authorList>
            <person name="Zhu H."/>
            <person name="Lin W."/>
        </authorList>
    </citation>
    <scope>NUCLEOTIDE SEQUENCE</scope>
    <source>
        <strain evidence="2">821</strain>
    </source>
</reference>
<protein>
    <recommendedName>
        <fullName evidence="4">F-box domain-containing protein</fullName>
    </recommendedName>
</protein>
<dbReference type="EMBL" id="LNZH02000190">
    <property type="protein sequence ID" value="OCB87625.1"/>
    <property type="molecule type" value="Genomic_DNA"/>
</dbReference>
<dbReference type="Proteomes" id="UP000757232">
    <property type="component" value="Unassembled WGS sequence"/>
</dbReference>
<dbReference type="InterPro" id="IPR032675">
    <property type="entry name" value="LRR_dom_sf"/>
</dbReference>
<sequence>MSLSGPSRRPFSVERAPSFPATTTATSSSSTPQMPSLPPTAKHKYLLLSRKLVRLFSRGSRLFRFVSSPLAFVPHLCRTLTSAYRVHRQSQKPRGSSLSAPSSHTARIPPEIWLIIFREATFVPLYDTSTEVSFLEREQSAACQFEAYRENIRIKLNLARVCRRWNALMREFLYEFVWISKGAQAKALAYTLSFEDSRGFPISSGWYVRRLHIETSILEPCAPIDVRDILDHASQLVVYTDRHSVKQNAFAPEPSCTTETIFSLLAQSSKGLRRVSWKNDDETPLHIQMSALYNRPSAIEYLEITSGIPDHAVYGSSLHFPAIELPALRSLKLEVDDFSFSILAAWRMPQLRNLFVVSCEFNYHGVGFSSFFQKHGSLLSQLELGHSSSLVESRALNLTHPETRLVKWCPNLRELICSADAEWHWETPDALVPHVLLPNHPKIEFIGVRGIDKRLEESEDTFFLLEQLLSLRRDAFPSLRFIRDLSPESHELRTYRPNTRIVTFWSRLLKACQEQGVWLEDLHGVNITNRALKRASLELYSF</sequence>
<proteinExistence type="predicted"/>
<feature type="region of interest" description="Disordered" evidence="1">
    <location>
        <begin position="1"/>
        <end position="38"/>
    </location>
</feature>
<keyword evidence="3" id="KW-1185">Reference proteome</keyword>
<gene>
    <name evidence="2" type="ORF">A7U60_g5332</name>
</gene>
<evidence type="ECO:0000256" key="1">
    <source>
        <dbReference type="SAM" id="MobiDB-lite"/>
    </source>
</evidence>
<evidence type="ECO:0008006" key="4">
    <source>
        <dbReference type="Google" id="ProtNLM"/>
    </source>
</evidence>
<dbReference type="OrthoDB" id="3258324at2759"/>
<comment type="caution">
    <text evidence="2">The sequence shown here is derived from an EMBL/GenBank/DDBJ whole genome shotgun (WGS) entry which is preliminary data.</text>
</comment>